<gene>
    <name evidence="2" type="ORF">JIN84_16645</name>
</gene>
<evidence type="ECO:0000259" key="1">
    <source>
        <dbReference type="Pfam" id="PF01370"/>
    </source>
</evidence>
<protein>
    <submittedName>
        <fullName evidence="2">NAD-dependent epimerase/dehydratase family protein</fullName>
    </submittedName>
</protein>
<organism evidence="2 3">
    <name type="scientific">Luteolibacter yonseiensis</name>
    <dbReference type="NCBI Taxonomy" id="1144680"/>
    <lineage>
        <taxon>Bacteria</taxon>
        <taxon>Pseudomonadati</taxon>
        <taxon>Verrucomicrobiota</taxon>
        <taxon>Verrucomicrobiia</taxon>
        <taxon>Verrucomicrobiales</taxon>
        <taxon>Verrucomicrobiaceae</taxon>
        <taxon>Luteolibacter</taxon>
    </lineage>
</organism>
<dbReference type="InterPro" id="IPR050177">
    <property type="entry name" value="Lipid_A_modif_metabolic_enz"/>
</dbReference>
<dbReference type="RefSeq" id="WP_200352197.1">
    <property type="nucleotide sequence ID" value="NZ_BAABHZ010000001.1"/>
</dbReference>
<name>A0A934VCR6_9BACT</name>
<dbReference type="SUPFAM" id="SSF51735">
    <property type="entry name" value="NAD(P)-binding Rossmann-fold domains"/>
    <property type="match status" value="1"/>
</dbReference>
<dbReference type="Proteomes" id="UP000600139">
    <property type="component" value="Unassembled WGS sequence"/>
</dbReference>
<comment type="caution">
    <text evidence="2">The sequence shown here is derived from an EMBL/GenBank/DDBJ whole genome shotgun (WGS) entry which is preliminary data.</text>
</comment>
<dbReference type="Gene3D" id="3.40.50.720">
    <property type="entry name" value="NAD(P)-binding Rossmann-like Domain"/>
    <property type="match status" value="1"/>
</dbReference>
<dbReference type="InterPro" id="IPR001509">
    <property type="entry name" value="Epimerase_deHydtase"/>
</dbReference>
<reference evidence="2" key="1">
    <citation type="submission" date="2021-01" db="EMBL/GenBank/DDBJ databases">
        <title>Modified the classification status of verrucomicrobia.</title>
        <authorList>
            <person name="Feng X."/>
        </authorList>
    </citation>
    <scope>NUCLEOTIDE SEQUENCE</scope>
    <source>
        <strain evidence="2">JCM 18052</strain>
    </source>
</reference>
<dbReference type="AlphaFoldDB" id="A0A934VCR6"/>
<accession>A0A934VCR6</accession>
<dbReference type="Gene3D" id="3.90.25.10">
    <property type="entry name" value="UDP-galactose 4-epimerase, domain 1"/>
    <property type="match status" value="1"/>
</dbReference>
<dbReference type="PANTHER" id="PTHR43245:SF13">
    <property type="entry name" value="UDP-D-APIOSE_UDP-D-XYLOSE SYNTHASE 2"/>
    <property type="match status" value="1"/>
</dbReference>
<evidence type="ECO:0000313" key="2">
    <source>
        <dbReference type="EMBL" id="MBK1817251.1"/>
    </source>
</evidence>
<evidence type="ECO:0000313" key="3">
    <source>
        <dbReference type="Proteomes" id="UP000600139"/>
    </source>
</evidence>
<keyword evidence="3" id="KW-1185">Reference proteome</keyword>
<dbReference type="Pfam" id="PF01370">
    <property type="entry name" value="Epimerase"/>
    <property type="match status" value="1"/>
</dbReference>
<feature type="domain" description="NAD-dependent epimerase/dehydratase" evidence="1">
    <location>
        <begin position="3"/>
        <end position="236"/>
    </location>
</feature>
<dbReference type="InterPro" id="IPR036291">
    <property type="entry name" value="NAD(P)-bd_dom_sf"/>
</dbReference>
<sequence length="305" mass="32954">MKILVTGGSGFIGSHIVELYQDTAEEIRVLDNLRTGYRHNLDGLRHTFIQGSITDRDTVREAVKGVDYIFHLAALVSVPESMSKPGECVDINVHGLLNVLEEASAAGVKKLVFASSAAVYGDNPVVPKVESMTPEPKSPYAVTKLDGEYYLGMFQREGRLETAAIRFFNVFGPRQNPKGAYAAAIPIFIEKAVAGEDITVFGDGGQTRDFIYVKDIAGALAFAVETPGVTGVFNAGYGGQITINDLAERLISAAGSTSVVLHAPERAGDVRHSRAGADKLREAGWVPRHTLEEGLDRTLDFFRAK</sequence>
<proteinExistence type="predicted"/>
<dbReference type="EMBL" id="JAENIK010000012">
    <property type="protein sequence ID" value="MBK1817251.1"/>
    <property type="molecule type" value="Genomic_DNA"/>
</dbReference>
<dbReference type="PANTHER" id="PTHR43245">
    <property type="entry name" value="BIFUNCTIONAL POLYMYXIN RESISTANCE PROTEIN ARNA"/>
    <property type="match status" value="1"/>
</dbReference>